<name>A0A0A9G0C7_ARUDO</name>
<dbReference type="EMBL" id="GBRH01183838">
    <property type="protein sequence ID" value="JAE14058.1"/>
    <property type="molecule type" value="Transcribed_RNA"/>
</dbReference>
<proteinExistence type="predicted"/>
<dbReference type="AlphaFoldDB" id="A0A0A9G0C7"/>
<organism evidence="1">
    <name type="scientific">Arundo donax</name>
    <name type="common">Giant reed</name>
    <name type="synonym">Donax arundinaceus</name>
    <dbReference type="NCBI Taxonomy" id="35708"/>
    <lineage>
        <taxon>Eukaryota</taxon>
        <taxon>Viridiplantae</taxon>
        <taxon>Streptophyta</taxon>
        <taxon>Embryophyta</taxon>
        <taxon>Tracheophyta</taxon>
        <taxon>Spermatophyta</taxon>
        <taxon>Magnoliopsida</taxon>
        <taxon>Liliopsida</taxon>
        <taxon>Poales</taxon>
        <taxon>Poaceae</taxon>
        <taxon>PACMAD clade</taxon>
        <taxon>Arundinoideae</taxon>
        <taxon>Arundineae</taxon>
        <taxon>Arundo</taxon>
    </lineage>
</organism>
<accession>A0A0A9G0C7</accession>
<reference evidence="1" key="2">
    <citation type="journal article" date="2015" name="Data Brief">
        <title>Shoot transcriptome of the giant reed, Arundo donax.</title>
        <authorList>
            <person name="Barrero R.A."/>
            <person name="Guerrero F.D."/>
            <person name="Moolhuijzen P."/>
            <person name="Goolsby J.A."/>
            <person name="Tidwell J."/>
            <person name="Bellgard S.E."/>
            <person name="Bellgard M.I."/>
        </authorList>
    </citation>
    <scope>NUCLEOTIDE SEQUENCE</scope>
    <source>
        <tissue evidence="1">Shoot tissue taken approximately 20 cm above the soil surface</tissue>
    </source>
</reference>
<evidence type="ECO:0000313" key="1">
    <source>
        <dbReference type="EMBL" id="JAE14058.1"/>
    </source>
</evidence>
<protein>
    <submittedName>
        <fullName evidence="1">Uncharacterized protein</fullName>
    </submittedName>
</protein>
<sequence>MFLEVSRSFHMAMFDL</sequence>
<reference evidence="1" key="1">
    <citation type="submission" date="2014-09" db="EMBL/GenBank/DDBJ databases">
        <authorList>
            <person name="Magalhaes I.L.F."/>
            <person name="Oliveira U."/>
            <person name="Santos F.R."/>
            <person name="Vidigal T.H.D.A."/>
            <person name="Brescovit A.D."/>
            <person name="Santos A.J."/>
        </authorList>
    </citation>
    <scope>NUCLEOTIDE SEQUENCE</scope>
    <source>
        <tissue evidence="1">Shoot tissue taken approximately 20 cm above the soil surface</tissue>
    </source>
</reference>